<feature type="transmembrane region" description="Helical" evidence="8">
    <location>
        <begin position="75"/>
        <end position="94"/>
    </location>
</feature>
<keyword evidence="3 7" id="KW-0444">Lipid biosynthesis</keyword>
<feature type="transmembrane region" description="Helical" evidence="8">
    <location>
        <begin position="6"/>
        <end position="32"/>
    </location>
</feature>
<dbReference type="AlphaFoldDB" id="A0A6J4RI43"/>
<name>A0A6J4RI43_9ACTN</name>
<accession>A0A6J4RI43</accession>
<dbReference type="PANTHER" id="PTHR10434:SF64">
    <property type="entry name" value="1-ACYL-SN-GLYCEROL-3-PHOSPHATE ACYLTRANSFERASE-RELATED"/>
    <property type="match status" value="1"/>
</dbReference>
<protein>
    <recommendedName>
        <fullName evidence="7">1-acyl-sn-glycerol-3-phosphate acyltransferase</fullName>
        <ecNumber evidence="7">2.3.1.51</ecNumber>
    </recommendedName>
</protein>
<comment type="domain">
    <text evidence="7">The HXXXXD motif is essential for acyltransferase activity and may constitute the binding site for the phosphate moiety of the glycerol-3-phosphate.</text>
</comment>
<comment type="pathway">
    <text evidence="1">Lipid metabolism.</text>
</comment>
<gene>
    <name evidence="10" type="ORF">AVDCRST_MAG85-186</name>
</gene>
<keyword evidence="4 7" id="KW-0808">Transferase</keyword>
<dbReference type="EC" id="2.3.1.51" evidence="7"/>
<dbReference type="EMBL" id="CADCVT010000022">
    <property type="protein sequence ID" value="CAA9474339.1"/>
    <property type="molecule type" value="Genomic_DNA"/>
</dbReference>
<dbReference type="GO" id="GO:0006654">
    <property type="term" value="P:phosphatidic acid biosynthetic process"/>
    <property type="evidence" value="ECO:0007669"/>
    <property type="project" value="TreeGrafter"/>
</dbReference>
<dbReference type="PANTHER" id="PTHR10434">
    <property type="entry name" value="1-ACYL-SN-GLYCEROL-3-PHOSPHATE ACYLTRANSFERASE"/>
    <property type="match status" value="1"/>
</dbReference>
<evidence type="ECO:0000256" key="1">
    <source>
        <dbReference type="ARBA" id="ARBA00005189"/>
    </source>
</evidence>
<evidence type="ECO:0000256" key="3">
    <source>
        <dbReference type="ARBA" id="ARBA00022516"/>
    </source>
</evidence>
<feature type="transmembrane region" description="Helical" evidence="8">
    <location>
        <begin position="39"/>
        <end position="55"/>
    </location>
</feature>
<dbReference type="GO" id="GO:0016020">
    <property type="term" value="C:membrane"/>
    <property type="evidence" value="ECO:0007669"/>
    <property type="project" value="InterPro"/>
</dbReference>
<keyword evidence="8" id="KW-0472">Membrane</keyword>
<evidence type="ECO:0000256" key="6">
    <source>
        <dbReference type="ARBA" id="ARBA00023315"/>
    </source>
</evidence>
<keyword evidence="8" id="KW-0812">Transmembrane</keyword>
<dbReference type="SMART" id="SM00563">
    <property type="entry name" value="PlsC"/>
    <property type="match status" value="1"/>
</dbReference>
<dbReference type="GO" id="GO:0003841">
    <property type="term" value="F:1-acylglycerol-3-phosphate O-acyltransferase activity"/>
    <property type="evidence" value="ECO:0007669"/>
    <property type="project" value="UniProtKB-UniRule"/>
</dbReference>
<evidence type="ECO:0000256" key="2">
    <source>
        <dbReference type="ARBA" id="ARBA00008655"/>
    </source>
</evidence>
<feature type="domain" description="Phospholipid/glycerol acyltransferase" evidence="9">
    <location>
        <begin position="75"/>
        <end position="188"/>
    </location>
</feature>
<reference evidence="10" key="1">
    <citation type="submission" date="2020-02" db="EMBL/GenBank/DDBJ databases">
        <authorList>
            <person name="Meier V. D."/>
        </authorList>
    </citation>
    <scope>NUCLEOTIDE SEQUENCE</scope>
    <source>
        <strain evidence="10">AVDCRST_MAG85</strain>
    </source>
</reference>
<evidence type="ECO:0000256" key="8">
    <source>
        <dbReference type="SAM" id="Phobius"/>
    </source>
</evidence>
<keyword evidence="7" id="KW-1208">Phospholipid metabolism</keyword>
<dbReference type="NCBIfam" id="TIGR00530">
    <property type="entry name" value="AGP_acyltrn"/>
    <property type="match status" value="1"/>
</dbReference>
<evidence type="ECO:0000313" key="10">
    <source>
        <dbReference type="EMBL" id="CAA9474339.1"/>
    </source>
</evidence>
<proteinExistence type="inferred from homology"/>
<evidence type="ECO:0000256" key="7">
    <source>
        <dbReference type="RuleBase" id="RU361267"/>
    </source>
</evidence>
<comment type="similarity">
    <text evidence="2 7">Belongs to the 1-acyl-sn-glycerol-3-phosphate acyltransferase family.</text>
</comment>
<dbReference type="InterPro" id="IPR002123">
    <property type="entry name" value="Plipid/glycerol_acylTrfase"/>
</dbReference>
<keyword evidence="6 7" id="KW-0012">Acyltransferase</keyword>
<dbReference type="CDD" id="cd07989">
    <property type="entry name" value="LPLAT_AGPAT-like"/>
    <property type="match status" value="1"/>
</dbReference>
<evidence type="ECO:0000256" key="4">
    <source>
        <dbReference type="ARBA" id="ARBA00022679"/>
    </source>
</evidence>
<dbReference type="InterPro" id="IPR004552">
    <property type="entry name" value="AGP_acyltrans"/>
</dbReference>
<sequence>MLRVVSYAYWALICLTCPLFFVGALVVFIVTFPFDRRRVLLHLYSCAWAYFYVSINPMWKVEITGREHLPWRGRAVLVANHASLIDILVLFGLYRPYKWVSKAENFRLPFIGWNMRMNGYVPLVRGDRTSVVKMLAACSRLLKERNPVLFFPEGTRTKDGQLQAFKDGAFELAIEHGAPIIPIAVHGTGNALPKHGVVLREHVKGHVEVLPPLRPDDFDDVSVLRDAARDRIAEALRRQTPASGA</sequence>
<evidence type="ECO:0000259" key="9">
    <source>
        <dbReference type="SMART" id="SM00563"/>
    </source>
</evidence>
<dbReference type="SUPFAM" id="SSF69593">
    <property type="entry name" value="Glycerol-3-phosphate (1)-acyltransferase"/>
    <property type="match status" value="1"/>
</dbReference>
<keyword evidence="8" id="KW-1133">Transmembrane helix</keyword>
<evidence type="ECO:0000256" key="5">
    <source>
        <dbReference type="ARBA" id="ARBA00023098"/>
    </source>
</evidence>
<organism evidence="10">
    <name type="scientific">uncultured Solirubrobacteraceae bacterium</name>
    <dbReference type="NCBI Taxonomy" id="1162706"/>
    <lineage>
        <taxon>Bacteria</taxon>
        <taxon>Bacillati</taxon>
        <taxon>Actinomycetota</taxon>
        <taxon>Thermoleophilia</taxon>
        <taxon>Solirubrobacterales</taxon>
        <taxon>Solirubrobacteraceae</taxon>
        <taxon>environmental samples</taxon>
    </lineage>
</organism>
<keyword evidence="7" id="KW-0594">Phospholipid biosynthesis</keyword>
<dbReference type="Pfam" id="PF01553">
    <property type="entry name" value="Acyltransferase"/>
    <property type="match status" value="1"/>
</dbReference>
<keyword evidence="5 7" id="KW-0443">Lipid metabolism</keyword>
<comment type="catalytic activity">
    <reaction evidence="7">
        <text>a 1-acyl-sn-glycero-3-phosphate + an acyl-CoA = a 1,2-diacyl-sn-glycero-3-phosphate + CoA</text>
        <dbReference type="Rhea" id="RHEA:19709"/>
        <dbReference type="ChEBI" id="CHEBI:57287"/>
        <dbReference type="ChEBI" id="CHEBI:57970"/>
        <dbReference type="ChEBI" id="CHEBI:58342"/>
        <dbReference type="ChEBI" id="CHEBI:58608"/>
        <dbReference type="EC" id="2.3.1.51"/>
    </reaction>
</comment>